<dbReference type="AlphaFoldDB" id="A0A0H4IXW9"/>
<name>A0A0H4IXW9_9PROT</name>
<dbReference type="EMBL" id="CP011002">
    <property type="protein sequence ID" value="AKO65816.1"/>
    <property type="molecule type" value="Genomic_DNA"/>
</dbReference>
<evidence type="ECO:0000313" key="2">
    <source>
        <dbReference type="Proteomes" id="UP000066549"/>
    </source>
</evidence>
<keyword evidence="2" id="KW-1185">Reference proteome</keyword>
<organism evidence="1 2">
    <name type="scientific">Methylophilales bacterium MBRS-H7</name>
    <dbReference type="NCBI Taxonomy" id="1623450"/>
    <lineage>
        <taxon>Bacteria</taxon>
        <taxon>Pseudomonadati</taxon>
        <taxon>Pseudomonadota</taxon>
        <taxon>Betaproteobacteria</taxon>
        <taxon>Nitrosomonadales</taxon>
        <taxon>OM43 clade</taxon>
    </lineage>
</organism>
<gene>
    <name evidence="1" type="ORF">VI33_03605</name>
</gene>
<dbReference type="Proteomes" id="UP000066549">
    <property type="component" value="Chromosome"/>
</dbReference>
<sequence>MELLLLSLLLIFSFVVALYSIIYAFKQMDLESNTTSQKKDLKPKAKPKTKYKSQFLKSAKNIDLDL</sequence>
<proteinExistence type="predicted"/>
<reference evidence="1 2" key="1">
    <citation type="submission" date="2015-03" db="EMBL/GenBank/DDBJ databases">
        <title>Comparative analysis of the OM43 clade including a novel species from Red Sea uncovers genomic and metabolic diversity among marine methylotrophs.</title>
        <authorList>
            <person name="Jimenez-Infante F."/>
            <person name="Ngugi D.K."/>
            <person name="Vinu M."/>
            <person name="Alam I."/>
            <person name="Kamau A."/>
            <person name="Blom J."/>
            <person name="Bajic V.B."/>
            <person name="Stingl U."/>
        </authorList>
    </citation>
    <scope>NUCLEOTIDE SEQUENCE [LARGE SCALE GENOMIC DNA]</scope>
    <source>
        <strain evidence="1 2">MBRSH7</strain>
    </source>
</reference>
<evidence type="ECO:0000313" key="1">
    <source>
        <dbReference type="EMBL" id="AKO65816.1"/>
    </source>
</evidence>
<accession>A0A0H4IXW9</accession>
<protein>
    <submittedName>
        <fullName evidence="1">Uncharacterized protein</fullName>
    </submittedName>
</protein>